<dbReference type="InterPro" id="IPR019734">
    <property type="entry name" value="TPR_rpt"/>
</dbReference>
<evidence type="ECO:0000313" key="3">
    <source>
        <dbReference type="Proteomes" id="UP001220324"/>
    </source>
</evidence>
<comment type="caution">
    <text evidence="2">The sequence shown here is derived from an EMBL/GenBank/DDBJ whole genome shotgun (WGS) entry which is preliminary data.</text>
</comment>
<feature type="domain" description="DUF7779" evidence="1">
    <location>
        <begin position="578"/>
        <end position="664"/>
    </location>
</feature>
<dbReference type="Gene3D" id="1.25.40.10">
    <property type="entry name" value="Tetratricopeptide repeat domain"/>
    <property type="match status" value="1"/>
</dbReference>
<sequence length="1046" mass="119467">MGTDSPDYSGEMYPTYKELSPCQIEVATTLQDELDGFVRYCRLKLFNDAEDVYKWILASEEARFPVTAERADSLFEQGHFEDLNKFLESKLDDGHDLEFSQKEISCLRLLKGLANLQCGGEPQKAMKGARLWRQQAQLDMSPRRLSTTDPPWNTISVVKPWSGFFQLFLELCGYLPGAWDARNLFKPLLKVLDSDELAELFHQWVTERQKSPISIREEEDILADFSITNAYIQFIKTDDKRKLLDALASIVDEDDLKGLLKEPHQSFIQQAARTEVSNRPEPGTSFVDAKSRPDHKYLVTLLESFSMQQRDPRIPCFMMNTYGRNEDFFGRQDVLSELDKGLLPPYNRLPPSQSDRIRVGTLCGSSGIGKTEIAIEYAISRKSRFDAVFWIRADDPSKLEADLAQIAEYLEIQDPKEPDNKVINKGLAIEWLCDPFWIDYRTGKRVRASWLVVFDNADEPGILAPYSDIAKSGAVMITSSSTLSRTMLSHHAIRFLVQGFDREHAGMFIQKLTGIHGRDEEARQVSDRVCGEPLLLAQIGGMIRLNLLSHSDFTRPYDARSSHELDFHPARDNVPIVLERLSDAARAILEISSFLDPDNIQESLLLIHATRVDILSFPKTPSALFDAQTQLTKSSMLRRTQETAEYWMHRVTRDVVRAQIAPEQLKKVFSGAVTMVAAAWPAGEVEGHGDTRLGTLNPKALCLHVISLAEIYNKYFKPEGHVESDFEFAVLLNHAAWYQHERGELHIVKSLLDLALDLCKYSEVVHHRDLESDIRHTLGAVAIKTNDAASSMDHNIRFLDLRLAISDKRGAVDEKLASAYSQLGISWMVLGDYQEGKKAFVRSVREYERLPDYTKDKRSLALLNLGTAGWLLGDLKMASKMLEMGLADREEIYGVLDKHCFRTGNFFYALGNVRFSQGRIEESEDFHRRALQQYQSTIGNRHHRTADVCHKMAQHCLRNRLYEEAIRFIQQALKNWSIDPEIYAREIARTSYLKVKVLSEAGFVDEATKLLREAVSMRNQITRVMDRDGRDLREKDFDELVIFWSR</sequence>
<dbReference type="Pfam" id="PF25000">
    <property type="entry name" value="DUF7779"/>
    <property type="match status" value="1"/>
</dbReference>
<evidence type="ECO:0000259" key="1">
    <source>
        <dbReference type="Pfam" id="PF25000"/>
    </source>
</evidence>
<protein>
    <recommendedName>
        <fullName evidence="1">DUF7779 domain-containing protein</fullName>
    </recommendedName>
</protein>
<dbReference type="EMBL" id="JAQIZZ010000002">
    <property type="protein sequence ID" value="KAJ5552502.1"/>
    <property type="molecule type" value="Genomic_DNA"/>
</dbReference>
<dbReference type="SUPFAM" id="SSF52540">
    <property type="entry name" value="P-loop containing nucleoside triphosphate hydrolases"/>
    <property type="match status" value="1"/>
</dbReference>
<dbReference type="SMART" id="SM00028">
    <property type="entry name" value="TPR"/>
    <property type="match status" value="4"/>
</dbReference>
<dbReference type="InterPro" id="IPR011990">
    <property type="entry name" value="TPR-like_helical_dom_sf"/>
</dbReference>
<dbReference type="Pfam" id="PF13424">
    <property type="entry name" value="TPR_12"/>
    <property type="match status" value="1"/>
</dbReference>
<accession>A0AAD6D2L4</accession>
<dbReference type="SUPFAM" id="SSF48452">
    <property type="entry name" value="TPR-like"/>
    <property type="match status" value="1"/>
</dbReference>
<proteinExistence type="predicted"/>
<dbReference type="InterPro" id="IPR027417">
    <property type="entry name" value="P-loop_NTPase"/>
</dbReference>
<evidence type="ECO:0000313" key="2">
    <source>
        <dbReference type="EMBL" id="KAJ5552502.1"/>
    </source>
</evidence>
<dbReference type="PANTHER" id="PTHR35205:SF1">
    <property type="entry name" value="ZU5 DOMAIN-CONTAINING PROTEIN"/>
    <property type="match status" value="1"/>
</dbReference>
<keyword evidence="3" id="KW-1185">Reference proteome</keyword>
<name>A0AAD6D2L4_9EURO</name>
<dbReference type="AlphaFoldDB" id="A0AAD6D2L4"/>
<reference evidence="2 3" key="1">
    <citation type="journal article" date="2023" name="IMA Fungus">
        <title>Comparative genomic study of the Penicillium genus elucidates a diverse pangenome and 15 lateral gene transfer events.</title>
        <authorList>
            <person name="Petersen C."/>
            <person name="Sorensen T."/>
            <person name="Nielsen M.R."/>
            <person name="Sondergaard T.E."/>
            <person name="Sorensen J.L."/>
            <person name="Fitzpatrick D.A."/>
            <person name="Frisvad J.C."/>
            <person name="Nielsen K.L."/>
        </authorList>
    </citation>
    <scope>NUCLEOTIDE SEQUENCE [LARGE SCALE GENOMIC DNA]</scope>
    <source>
        <strain evidence="2 3">IBT 35679</strain>
    </source>
</reference>
<gene>
    <name evidence="2" type="ORF">N7494_001880</name>
</gene>
<dbReference type="InterPro" id="IPR056681">
    <property type="entry name" value="DUF7779"/>
</dbReference>
<dbReference type="Gene3D" id="3.40.50.300">
    <property type="entry name" value="P-loop containing nucleotide triphosphate hydrolases"/>
    <property type="match status" value="1"/>
</dbReference>
<organism evidence="2 3">
    <name type="scientific">Penicillium frequentans</name>
    <dbReference type="NCBI Taxonomy" id="3151616"/>
    <lineage>
        <taxon>Eukaryota</taxon>
        <taxon>Fungi</taxon>
        <taxon>Dikarya</taxon>
        <taxon>Ascomycota</taxon>
        <taxon>Pezizomycotina</taxon>
        <taxon>Eurotiomycetes</taxon>
        <taxon>Eurotiomycetidae</taxon>
        <taxon>Eurotiales</taxon>
        <taxon>Aspergillaceae</taxon>
        <taxon>Penicillium</taxon>
    </lineage>
</organism>
<dbReference type="PANTHER" id="PTHR35205">
    <property type="entry name" value="NB-ARC AND TPR DOMAIN PROTEIN"/>
    <property type="match status" value="1"/>
</dbReference>
<dbReference type="Proteomes" id="UP001220324">
    <property type="component" value="Unassembled WGS sequence"/>
</dbReference>